<reference evidence="10" key="1">
    <citation type="submission" date="2009-09" db="EMBL/GenBank/DDBJ databases">
        <title>The complete chromosome of Sebaldella termitidis ATCC 33386.</title>
        <authorList>
            <consortium name="US DOE Joint Genome Institute (JGI-PGF)"/>
            <person name="Lucas S."/>
            <person name="Copeland A."/>
            <person name="Lapidus A."/>
            <person name="Glavina del Rio T."/>
            <person name="Dalin E."/>
            <person name="Tice H."/>
            <person name="Bruce D."/>
            <person name="Goodwin L."/>
            <person name="Pitluck S."/>
            <person name="Kyrpides N."/>
            <person name="Mavromatis K."/>
            <person name="Ivanova N."/>
            <person name="Mikhailova N."/>
            <person name="Sims D."/>
            <person name="Meincke L."/>
            <person name="Brettin T."/>
            <person name="Detter J.C."/>
            <person name="Han C."/>
            <person name="Larimer F."/>
            <person name="Land M."/>
            <person name="Hauser L."/>
            <person name="Markowitz V."/>
            <person name="Cheng J.F."/>
            <person name="Hugenholtz P."/>
            <person name="Woyke T."/>
            <person name="Wu D."/>
            <person name="Eisen J.A."/>
        </authorList>
    </citation>
    <scope>NUCLEOTIDE SEQUENCE [LARGE SCALE GENOMIC DNA]</scope>
    <source>
        <strain evidence="10">ATCC 33386 / NCTC 11300</strain>
    </source>
</reference>
<accession>D1AJY6</accession>
<comment type="subcellular location">
    <subcellularLocation>
        <location evidence="1 7">Cytoplasm</location>
    </subcellularLocation>
</comment>
<dbReference type="PANTHER" id="PTHR43692:SF1">
    <property type="entry name" value="UDP-N-ACETYLMURAMOYLALANINE--D-GLUTAMATE LIGASE"/>
    <property type="match status" value="1"/>
</dbReference>
<evidence type="ECO:0000256" key="5">
    <source>
        <dbReference type="ARBA" id="ARBA00022741"/>
    </source>
</evidence>
<organism evidence="9 10">
    <name type="scientific">Sebaldella termitidis (strain ATCC 33386 / NCTC 11300)</name>
    <dbReference type="NCBI Taxonomy" id="526218"/>
    <lineage>
        <taxon>Bacteria</taxon>
        <taxon>Fusobacteriati</taxon>
        <taxon>Fusobacteriota</taxon>
        <taxon>Fusobacteriia</taxon>
        <taxon>Fusobacteriales</taxon>
        <taxon>Leptotrichiaceae</taxon>
        <taxon>Sebaldella</taxon>
    </lineage>
</organism>
<evidence type="ECO:0000313" key="9">
    <source>
        <dbReference type="EMBL" id="ACZ07043.1"/>
    </source>
</evidence>
<dbReference type="GO" id="GO:0009252">
    <property type="term" value="P:peptidoglycan biosynthetic process"/>
    <property type="evidence" value="ECO:0007669"/>
    <property type="project" value="UniProtKB-UniRule"/>
</dbReference>
<dbReference type="GO" id="GO:0008764">
    <property type="term" value="F:UDP-N-acetylmuramoylalanine-D-glutamate ligase activity"/>
    <property type="evidence" value="ECO:0007669"/>
    <property type="project" value="UniProtKB-UniRule"/>
</dbReference>
<dbReference type="GO" id="GO:0008360">
    <property type="term" value="P:regulation of cell shape"/>
    <property type="evidence" value="ECO:0007669"/>
    <property type="project" value="UniProtKB-KW"/>
</dbReference>
<comment type="catalytic activity">
    <reaction evidence="7">
        <text>UDP-N-acetyl-alpha-D-muramoyl-L-alanine + D-glutamate + ATP = UDP-N-acetyl-alpha-D-muramoyl-L-alanyl-D-glutamate + ADP + phosphate + H(+)</text>
        <dbReference type="Rhea" id="RHEA:16429"/>
        <dbReference type="ChEBI" id="CHEBI:15378"/>
        <dbReference type="ChEBI" id="CHEBI:29986"/>
        <dbReference type="ChEBI" id="CHEBI:30616"/>
        <dbReference type="ChEBI" id="CHEBI:43474"/>
        <dbReference type="ChEBI" id="CHEBI:83898"/>
        <dbReference type="ChEBI" id="CHEBI:83900"/>
        <dbReference type="ChEBI" id="CHEBI:456216"/>
        <dbReference type="EC" id="6.3.2.9"/>
    </reaction>
</comment>
<dbReference type="EC" id="6.3.2.9" evidence="7"/>
<dbReference type="PANTHER" id="PTHR43692">
    <property type="entry name" value="UDP-N-ACETYLMURAMOYLALANINE--D-GLUTAMATE LIGASE"/>
    <property type="match status" value="1"/>
</dbReference>
<dbReference type="InterPro" id="IPR005762">
    <property type="entry name" value="MurD"/>
</dbReference>
<reference evidence="9 10" key="2">
    <citation type="journal article" date="2010" name="Stand. Genomic Sci.">
        <title>Complete genome sequence of Sebaldella termitidis type strain (NCTC 11300).</title>
        <authorList>
            <person name="Harmon-Smith M."/>
            <person name="Celia L."/>
            <person name="Chertkov O."/>
            <person name="Lapidus A."/>
            <person name="Copeland A."/>
            <person name="Glavina Del Rio T."/>
            <person name="Nolan M."/>
            <person name="Lucas S."/>
            <person name="Tice H."/>
            <person name="Cheng J.F."/>
            <person name="Han C."/>
            <person name="Detter J.C."/>
            <person name="Bruce D."/>
            <person name="Goodwin L."/>
            <person name="Pitluck S."/>
            <person name="Pati A."/>
            <person name="Liolios K."/>
            <person name="Ivanova N."/>
            <person name="Mavromatis K."/>
            <person name="Mikhailova N."/>
            <person name="Chen A."/>
            <person name="Palaniappan K."/>
            <person name="Land M."/>
            <person name="Hauser L."/>
            <person name="Chang Y.J."/>
            <person name="Jeffries C.D."/>
            <person name="Brettin T."/>
            <person name="Goker M."/>
            <person name="Beck B."/>
            <person name="Bristow J."/>
            <person name="Eisen J.A."/>
            <person name="Markowitz V."/>
            <person name="Hugenholtz P."/>
            <person name="Kyrpides N.C."/>
            <person name="Klenk H.P."/>
            <person name="Chen F."/>
        </authorList>
    </citation>
    <scope>NUCLEOTIDE SEQUENCE [LARGE SCALE GENOMIC DNA]</scope>
    <source>
        <strain evidence="10">ATCC 33386 / NCTC 11300</strain>
    </source>
</reference>
<dbReference type="GO" id="GO:0051301">
    <property type="term" value="P:cell division"/>
    <property type="evidence" value="ECO:0007669"/>
    <property type="project" value="UniProtKB-KW"/>
</dbReference>
<dbReference type="KEGG" id="str:Sterm_0158"/>
<comment type="similarity">
    <text evidence="7">Belongs to the MurCDEF family.</text>
</comment>
<evidence type="ECO:0000313" key="10">
    <source>
        <dbReference type="Proteomes" id="UP000000845"/>
    </source>
</evidence>
<dbReference type="SUPFAM" id="SSF53623">
    <property type="entry name" value="MurD-like peptide ligases, catalytic domain"/>
    <property type="match status" value="1"/>
</dbReference>
<dbReference type="GO" id="GO:0005737">
    <property type="term" value="C:cytoplasm"/>
    <property type="evidence" value="ECO:0007669"/>
    <property type="project" value="UniProtKB-SubCell"/>
</dbReference>
<evidence type="ECO:0000256" key="2">
    <source>
        <dbReference type="ARBA" id="ARBA00004752"/>
    </source>
</evidence>
<evidence type="ECO:0000256" key="1">
    <source>
        <dbReference type="ARBA" id="ARBA00004496"/>
    </source>
</evidence>
<dbReference type="InterPro" id="IPR013221">
    <property type="entry name" value="Mur_ligase_cen"/>
</dbReference>
<keyword evidence="7" id="KW-0573">Peptidoglycan synthesis</keyword>
<name>D1AJY6_SEBTE</name>
<dbReference type="eggNOG" id="COG0771">
    <property type="taxonomic scope" value="Bacteria"/>
</dbReference>
<dbReference type="HAMAP" id="MF_00639">
    <property type="entry name" value="MurD"/>
    <property type="match status" value="1"/>
</dbReference>
<protein>
    <recommendedName>
        <fullName evidence="7">UDP-N-acetylmuramoylalanine--D-glutamate ligase</fullName>
        <ecNumber evidence="7">6.3.2.9</ecNumber>
    </recommendedName>
    <alternativeName>
        <fullName evidence="7">D-glutamic acid-adding enzyme</fullName>
    </alternativeName>
    <alternativeName>
        <fullName evidence="7">UDP-N-acetylmuramoyl-L-alanyl-D-glutamate synthetase</fullName>
    </alternativeName>
</protein>
<comment type="pathway">
    <text evidence="2 7">Cell wall biogenesis; peptidoglycan biosynthesis.</text>
</comment>
<comment type="function">
    <text evidence="7">Cell wall formation. Catalyzes the addition of glutamate to the nucleotide precursor UDP-N-acetylmuramoyl-L-alanine (UMA).</text>
</comment>
<dbReference type="Pfam" id="PF08245">
    <property type="entry name" value="Mur_ligase_M"/>
    <property type="match status" value="1"/>
</dbReference>
<keyword evidence="10" id="KW-1185">Reference proteome</keyword>
<dbReference type="STRING" id="526218.Sterm_0158"/>
<proteinExistence type="inferred from homology"/>
<dbReference type="UniPathway" id="UPA00219"/>
<keyword evidence="7" id="KW-0131">Cell cycle</keyword>
<feature type="domain" description="Mur ligase central" evidence="8">
    <location>
        <begin position="96"/>
        <end position="277"/>
    </location>
</feature>
<dbReference type="EMBL" id="CP001739">
    <property type="protein sequence ID" value="ACZ07043.1"/>
    <property type="molecule type" value="Genomic_DNA"/>
</dbReference>
<dbReference type="HOGENOM" id="CLU_032540_0_0_0"/>
<keyword evidence="7" id="KW-0961">Cell wall biogenesis/degradation</keyword>
<dbReference type="SUPFAM" id="SSF51984">
    <property type="entry name" value="MurCD N-terminal domain"/>
    <property type="match status" value="1"/>
</dbReference>
<evidence type="ECO:0000256" key="4">
    <source>
        <dbReference type="ARBA" id="ARBA00022598"/>
    </source>
</evidence>
<sequence length="445" mass="50318">MKNAIVFGAGLSGHGAKELLEKKGYNVFLIDDKTGIKSEEGIKIIDEQKIEFIVKSPGIPWDAELLEKADSLRISVISEIDLAYRYMDKKTKIISITGTNGKTTTATKIYELLKEAGFDAELAGNAGFSFAKLVSDGKEPDYVVLELSSYQLENDPEVHSHIAGIINLTPDHLTRYNSLDDYYKTKFNIFDHQNENDYALINLDDKEILRIISENKDIDDKIKAKRIFLSGEKKADVFQKDGMINVTDHNSQLIPLMKTSELSLKGKHNLENILFIISVGMILNVDIEVMKSFLSSTKPLEHRLENFFEKGKTVFINDSKGTNSESTIKAIEAFGKSTVLICGGYDKQASNKELIDKIAEKVEFVYLIGQTSDILEKELKDQKYTQYKNLKTLENVLNDIKDNLDFSKEQVVLFSPATSSFDQFKNFEDRGRIFKELTNQIIGDR</sequence>
<dbReference type="Gene3D" id="3.40.50.720">
    <property type="entry name" value="NAD(P)-binding Rossmann-like Domain"/>
    <property type="match status" value="1"/>
</dbReference>
<keyword evidence="7" id="KW-0132">Cell division</keyword>
<keyword evidence="6 7" id="KW-0067">ATP-binding</keyword>
<keyword evidence="5 7" id="KW-0547">Nucleotide-binding</keyword>
<dbReference type="RefSeq" id="WP_012859642.1">
    <property type="nucleotide sequence ID" value="NC_013517.1"/>
</dbReference>
<evidence type="ECO:0000256" key="6">
    <source>
        <dbReference type="ARBA" id="ARBA00022840"/>
    </source>
</evidence>
<keyword evidence="4 7" id="KW-0436">Ligase</keyword>
<dbReference type="NCBIfam" id="TIGR01087">
    <property type="entry name" value="murD"/>
    <property type="match status" value="1"/>
</dbReference>
<dbReference type="Gene3D" id="3.40.1190.10">
    <property type="entry name" value="Mur-like, catalytic domain"/>
    <property type="match status" value="1"/>
</dbReference>
<dbReference type="Proteomes" id="UP000000845">
    <property type="component" value="Chromosome"/>
</dbReference>
<evidence type="ECO:0000256" key="7">
    <source>
        <dbReference type="HAMAP-Rule" id="MF_00639"/>
    </source>
</evidence>
<dbReference type="AlphaFoldDB" id="D1AJY6"/>
<evidence type="ECO:0000259" key="8">
    <source>
        <dbReference type="Pfam" id="PF08245"/>
    </source>
</evidence>
<gene>
    <name evidence="7" type="primary">murD</name>
    <name evidence="9" type="ordered locus">Sterm_0158</name>
</gene>
<dbReference type="SUPFAM" id="SSF53244">
    <property type="entry name" value="MurD-like peptide ligases, peptide-binding domain"/>
    <property type="match status" value="1"/>
</dbReference>
<feature type="binding site" evidence="7">
    <location>
        <begin position="98"/>
        <end position="104"/>
    </location>
    <ligand>
        <name>ATP</name>
        <dbReference type="ChEBI" id="CHEBI:30616"/>
    </ligand>
</feature>
<dbReference type="GO" id="GO:0005524">
    <property type="term" value="F:ATP binding"/>
    <property type="evidence" value="ECO:0007669"/>
    <property type="project" value="UniProtKB-UniRule"/>
</dbReference>
<dbReference type="Gene3D" id="3.90.190.20">
    <property type="entry name" value="Mur ligase, C-terminal domain"/>
    <property type="match status" value="1"/>
</dbReference>
<dbReference type="InterPro" id="IPR036615">
    <property type="entry name" value="Mur_ligase_C_dom_sf"/>
</dbReference>
<dbReference type="GO" id="GO:0071555">
    <property type="term" value="P:cell wall organization"/>
    <property type="evidence" value="ECO:0007669"/>
    <property type="project" value="UniProtKB-KW"/>
</dbReference>
<keyword evidence="3 7" id="KW-0963">Cytoplasm</keyword>
<evidence type="ECO:0000256" key="3">
    <source>
        <dbReference type="ARBA" id="ARBA00022490"/>
    </source>
</evidence>
<keyword evidence="7" id="KW-0133">Cell shape</keyword>
<dbReference type="InterPro" id="IPR036565">
    <property type="entry name" value="Mur-like_cat_sf"/>
</dbReference>